<keyword evidence="2" id="KW-0472">Membrane</keyword>
<dbReference type="PANTHER" id="PTHR44103:SF1">
    <property type="entry name" value="PROPROTEIN CONVERTASE P"/>
    <property type="match status" value="1"/>
</dbReference>
<proteinExistence type="predicted"/>
<dbReference type="EMBL" id="CAJNOJ010000486">
    <property type="protein sequence ID" value="CAF1464877.1"/>
    <property type="molecule type" value="Genomic_DNA"/>
</dbReference>
<keyword evidence="1" id="KW-0732">Signal</keyword>
<feature type="transmembrane region" description="Helical" evidence="2">
    <location>
        <begin position="820"/>
        <end position="841"/>
    </location>
</feature>
<feature type="transmembrane region" description="Helical" evidence="2">
    <location>
        <begin position="923"/>
        <end position="941"/>
    </location>
</feature>
<feature type="transmembrane region" description="Helical" evidence="2">
    <location>
        <begin position="54"/>
        <end position="76"/>
    </location>
</feature>
<protein>
    <submittedName>
        <fullName evidence="3">Uncharacterized protein</fullName>
    </submittedName>
</protein>
<feature type="transmembrane region" description="Helical" evidence="2">
    <location>
        <begin position="404"/>
        <end position="430"/>
    </location>
</feature>
<feature type="transmembrane region" description="Helical" evidence="2">
    <location>
        <begin position="1321"/>
        <end position="1346"/>
    </location>
</feature>
<evidence type="ECO:0000313" key="4">
    <source>
        <dbReference type="Proteomes" id="UP000663852"/>
    </source>
</evidence>
<dbReference type="OrthoDB" id="10026666at2759"/>
<evidence type="ECO:0000313" key="3">
    <source>
        <dbReference type="EMBL" id="CAF1464877.1"/>
    </source>
</evidence>
<feature type="transmembrane region" description="Helical" evidence="2">
    <location>
        <begin position="451"/>
        <end position="469"/>
    </location>
</feature>
<comment type="caution">
    <text evidence="3">The sequence shown here is derived from an EMBL/GenBank/DDBJ whole genome shotgun (WGS) entry which is preliminary data.</text>
</comment>
<evidence type="ECO:0000256" key="1">
    <source>
        <dbReference type="ARBA" id="ARBA00022729"/>
    </source>
</evidence>
<accession>A0A815QLG1</accession>
<dbReference type="Pfam" id="PF13517">
    <property type="entry name" value="FG-GAP_3"/>
    <property type="match status" value="2"/>
</dbReference>
<evidence type="ECO:0000256" key="2">
    <source>
        <dbReference type="SAM" id="Phobius"/>
    </source>
</evidence>
<dbReference type="Gene3D" id="2.130.10.130">
    <property type="entry name" value="Integrin alpha, N-terminal"/>
    <property type="match status" value="1"/>
</dbReference>
<organism evidence="3 4">
    <name type="scientific">Adineta ricciae</name>
    <name type="common">Rotifer</name>
    <dbReference type="NCBI Taxonomy" id="249248"/>
    <lineage>
        <taxon>Eukaryota</taxon>
        <taxon>Metazoa</taxon>
        <taxon>Spiralia</taxon>
        <taxon>Gnathifera</taxon>
        <taxon>Rotifera</taxon>
        <taxon>Eurotatoria</taxon>
        <taxon>Bdelloidea</taxon>
        <taxon>Adinetida</taxon>
        <taxon>Adinetidae</taxon>
        <taxon>Adineta</taxon>
    </lineage>
</organism>
<dbReference type="PANTHER" id="PTHR44103">
    <property type="entry name" value="PROPROTEIN CONVERTASE P"/>
    <property type="match status" value="1"/>
</dbReference>
<sequence length="1752" mass="203647">MMKLKGLAIWIYRKGLNYNLFMLENHEYDDDDDEAEDNIRDPAIILKHQKYKTWLYVTLLTVCLYITFYGTLISIASKTVTVSNVTLEIFEQLSLKYNQTLLCPCSTIILPFQNFISFNITMHPVCQSKFLTRQWIESLYFENASQYGVWDFRTTAYSQFELLSRFCSQSNEIISQIQLDINNTELVTLYLLSKKQIEIKIDGIVEYLRNSSSSRMITFLNYLRNTIQTRYFISALNTNLVFSTQFRTDHFTRLLAYHVTQSGNNKLQSCSKDRLFINATLSPKSHELINTTRRSDLEPLPNSTIVNGFYAGCTPLEVLLSSTLHCLYQASCLQLLFDYFPLLQQINFKPNHSILSSTYEERSVYEYLTDLFIVNWSTQMNYTEYSHQCSSISCSYSTTARTKITVAITLFISLYGGLIIILRLVASFLINLININDRTEESIKHQKIITRLYIILLGSTLILCLFISLSNEIVIIRQTNPLLTTYNTLKNLYSSTLQCPCLNKAIANRNFLVLSPNLHQICSSGFIHEDWIRIVQASLKYNILNDWLEQTPSQFQLLSDFCYLANKTIENAMHEYLSQLFIVSSVINETEFHEQINASLRQFYQTSFHSFHLMINISQLLMQIDQHYVRYIRDRMSSVVDDIVPNMITNQTLVNKSNQLQFLLNGIKENNADETLCFCATNPSCQTQTVLHISIFDPDTHKGSEKNYNVTGWIRRCHDIDSLLLSTLQCLYDDSDCFPLLISHVAKIYQTFKDRSSSLIIYPLIYNSNFTRFPPNTTVFDMFKEVMIEQWNPSSSYQLFYQSCAPIYCAYFQQISKYDFFGVIVKLISMIGGIVASLRIITPHLVEFIFKLKKLFQKKEQNQEIQEQRVHPNCIDRIKKAMRELMKSLLKSLVQLNIFSLRDLGSNTDRLTAQHHGRWATRLYILLFLSSFIILVFYTIIQPFTITKIIDEPEFSFYKRLEETYGNKLKCSCSRIASVYNDYVEITPKFHPICSSEFISDEWRIRLTNGLVSNLSIYSTSDYRRYLPAHLQYLQRLCLIFNESVHQTVNDFLTSLLVTTELLTKENFHNRLNTLIDQSESKVSILFSRFLSMIQTITHGNAFMSTYGTNFQHSYLLDVSKKTYAYSEGIIYDDNCSCSLFINCTTQATFIFNQSTIISIRGLKIGCLPSESFHLSTLECFYDQVCLNLLYQYTNQYDYSIPFLNISDYFPPNTTINELISHSFIEQWIRKANYPSYYHLCLPSLCFYTYHTKFNVLYIITLFLSLQGGLTIVLKWICPKLIRIVLKFYSYQKRQTRLVYPTIPSNDNQTSKQILTLPNQCYLKFISIIISLIFLVVTVFIFSRFYSENVLSKIQTIDERSNTTLTTTNIMLVASSSIFSELPCQSKFEQISLKIVCSESEVRSFVISISDLNNDNQVDLVYICEFKQNQKMFILLGNGNGTFHEPNIFLFQTLKFLMHIHVEDFNKDNRSDILITHKISNECAFTILYSIENGSLQTYTKLLNFKSTKLSEIVVFDVNNDTFLDILVILPNDPNINIFYGKSNGNFSSKVKLFVYLIGTLQRLMIGDVNNDQYVDLIVYNTKSAHIHVFFGNANKTFEKRVIFFTAIDVQYSYLVINDFNNDNQSEIGFVYSWNDLTCMIYQYDNKSFNLFGKFVRKSIETSNFVLVHDINGDNHLDIIFDLRKPDRIYGLFGLGNGQFYSQLVLFGEISYSPKWLSIADFNNDHYQDIISVSKEEMSIDIFLNKHKCPLV</sequence>
<dbReference type="InterPro" id="IPR013517">
    <property type="entry name" value="FG-GAP"/>
</dbReference>
<keyword evidence="2" id="KW-0812">Transmembrane</keyword>
<dbReference type="InterPro" id="IPR028994">
    <property type="entry name" value="Integrin_alpha_N"/>
</dbReference>
<gene>
    <name evidence="3" type="ORF">EDS130_LOCUS40398</name>
</gene>
<feature type="transmembrane region" description="Helical" evidence="2">
    <location>
        <begin position="1256"/>
        <end position="1278"/>
    </location>
</feature>
<reference evidence="3" key="1">
    <citation type="submission" date="2021-02" db="EMBL/GenBank/DDBJ databases">
        <authorList>
            <person name="Nowell W R."/>
        </authorList>
    </citation>
    <scope>NUCLEOTIDE SEQUENCE</scope>
</reference>
<dbReference type="SUPFAM" id="SSF69318">
    <property type="entry name" value="Integrin alpha N-terminal domain"/>
    <property type="match status" value="2"/>
</dbReference>
<dbReference type="Proteomes" id="UP000663852">
    <property type="component" value="Unassembled WGS sequence"/>
</dbReference>
<name>A0A815QLG1_ADIRI</name>
<keyword evidence="2" id="KW-1133">Transmembrane helix</keyword>